<keyword evidence="3" id="KW-1185">Reference proteome</keyword>
<gene>
    <name evidence="2" type="ORF">FNAPI_3464</name>
</gene>
<evidence type="ECO:0000313" key="3">
    <source>
        <dbReference type="Proteomes" id="UP000574317"/>
    </source>
</evidence>
<reference evidence="2 3" key="1">
    <citation type="submission" date="2020-05" db="EMBL/GenBank/DDBJ databases">
        <title>Identification and distribution of gene clusters putatively required for synthesis of sphingolipid metabolism inhibitors in phylogenetically diverse species of the filamentous fungus Fusarium.</title>
        <authorList>
            <person name="Kim H.-S."/>
            <person name="Busman M."/>
            <person name="Brown D.W."/>
            <person name="Divon H."/>
            <person name="Uhlig S."/>
            <person name="Proctor R.H."/>
        </authorList>
    </citation>
    <scope>NUCLEOTIDE SEQUENCE [LARGE SCALE GENOMIC DNA]</scope>
    <source>
        <strain evidence="2 3">NRRL 25196</strain>
    </source>
</reference>
<accession>A0A8H5JW71</accession>
<evidence type="ECO:0000313" key="2">
    <source>
        <dbReference type="EMBL" id="KAF5561917.1"/>
    </source>
</evidence>
<dbReference type="AlphaFoldDB" id="A0A8H5JW71"/>
<organism evidence="2 3">
    <name type="scientific">Fusarium napiforme</name>
    <dbReference type="NCBI Taxonomy" id="42672"/>
    <lineage>
        <taxon>Eukaryota</taxon>
        <taxon>Fungi</taxon>
        <taxon>Dikarya</taxon>
        <taxon>Ascomycota</taxon>
        <taxon>Pezizomycotina</taxon>
        <taxon>Sordariomycetes</taxon>
        <taxon>Hypocreomycetidae</taxon>
        <taxon>Hypocreales</taxon>
        <taxon>Nectriaceae</taxon>
        <taxon>Fusarium</taxon>
        <taxon>Fusarium fujikuroi species complex</taxon>
    </lineage>
</organism>
<proteinExistence type="predicted"/>
<name>A0A8H5JW71_9HYPO</name>
<dbReference type="Proteomes" id="UP000574317">
    <property type="component" value="Unassembled WGS sequence"/>
</dbReference>
<comment type="caution">
    <text evidence="2">The sequence shown here is derived from an EMBL/GenBank/DDBJ whole genome shotgun (WGS) entry which is preliminary data.</text>
</comment>
<dbReference type="EMBL" id="JAAOAO010000124">
    <property type="protein sequence ID" value="KAF5561917.1"/>
    <property type="molecule type" value="Genomic_DNA"/>
</dbReference>
<feature type="region of interest" description="Disordered" evidence="1">
    <location>
        <begin position="138"/>
        <end position="174"/>
    </location>
</feature>
<protein>
    <submittedName>
        <fullName evidence="2">Meiosis mei2</fullName>
    </submittedName>
</protein>
<sequence length="174" mass="18940">MQLNVSDLRTALVQIKAQAAHSVAIVVNHALYEKEEESYLTHRIWVADGIPILSTFRYKPSLEGFTGIDKLGSELENPQSKNLHNLATAVKIRPERLDLGLVRFSELRQLSVEVNVLNFAIIDPAHIWLGKRLEDVKGGGDAGETAGPSNKEAPAARKTIGDVVGRHGGDDAGE</sequence>
<feature type="compositionally biased region" description="Basic and acidic residues" evidence="1">
    <location>
        <begin position="164"/>
        <end position="174"/>
    </location>
</feature>
<evidence type="ECO:0000256" key="1">
    <source>
        <dbReference type="SAM" id="MobiDB-lite"/>
    </source>
</evidence>